<evidence type="ECO:0000259" key="2">
    <source>
        <dbReference type="Pfam" id="PF16403"/>
    </source>
</evidence>
<dbReference type="EMBL" id="JASUBT010000017">
    <property type="protein sequence ID" value="MDL4937387.1"/>
    <property type="molecule type" value="Genomic_DNA"/>
</dbReference>
<dbReference type="Gene3D" id="2.60.40.10">
    <property type="entry name" value="Immunoglobulins"/>
    <property type="match status" value="3"/>
</dbReference>
<feature type="domain" description="Pesticidal crystal protein Cry22Aa Ig-like" evidence="2">
    <location>
        <begin position="271"/>
        <end position="337"/>
    </location>
</feature>
<gene>
    <name evidence="3" type="ORF">QRX88_16920</name>
</gene>
<proteinExistence type="predicted"/>
<feature type="compositionally biased region" description="Basic and acidic residues" evidence="1">
    <location>
        <begin position="73"/>
        <end position="86"/>
    </location>
</feature>
<feature type="region of interest" description="Disordered" evidence="1">
    <location>
        <begin position="510"/>
        <end position="567"/>
    </location>
</feature>
<accession>A0ABD4ZXI0</accession>
<name>A0ABD4ZXI0_ENTGA</name>
<feature type="compositionally biased region" description="Acidic residues" evidence="1">
    <location>
        <begin position="536"/>
        <end position="546"/>
    </location>
</feature>
<dbReference type="Proteomes" id="UP001241571">
    <property type="component" value="Unassembled WGS sequence"/>
</dbReference>
<protein>
    <submittedName>
        <fullName evidence="3">DUF5011 domain-containing protein</fullName>
    </submittedName>
</protein>
<feature type="region of interest" description="Disordered" evidence="1">
    <location>
        <begin position="147"/>
        <end position="177"/>
    </location>
</feature>
<dbReference type="RefSeq" id="WP_103301239.1">
    <property type="nucleotide sequence ID" value="NZ_CP078506.1"/>
</dbReference>
<reference evidence="3 4" key="1">
    <citation type="submission" date="2023-06" db="EMBL/GenBank/DDBJ databases">
        <title>Acute promotion of culturable opportunistic pathogens and persistent increase of antibiotic resistance following antibiotic exposure in mouse gut microbiota.</title>
        <authorList>
            <person name="Li L."/>
            <person name="Wang B."/>
            <person name="Sun Y."/>
            <person name="Wang M."/>
            <person name="Xu H."/>
        </authorList>
    </citation>
    <scope>NUCLEOTIDE SEQUENCE [LARGE SCALE GENOMIC DNA]</scope>
    <source>
        <strain evidence="3 4">CRI2_2</strain>
    </source>
</reference>
<feature type="region of interest" description="Disordered" evidence="1">
    <location>
        <begin position="48"/>
        <end position="86"/>
    </location>
</feature>
<organism evidence="3 4">
    <name type="scientific">Enterococcus gallinarum</name>
    <dbReference type="NCBI Taxonomy" id="1353"/>
    <lineage>
        <taxon>Bacteria</taxon>
        <taxon>Bacillati</taxon>
        <taxon>Bacillota</taxon>
        <taxon>Bacilli</taxon>
        <taxon>Lactobacillales</taxon>
        <taxon>Enterococcaceae</taxon>
        <taxon>Enterococcus</taxon>
    </lineage>
</organism>
<sequence length="567" mass="61155">MSEDEKQNRYSRKAIKKVNRKVLIGTAATLLLGGTAFGLTKLNQDSSVTPMHQMKSTTESTKENKNSIISPKESQKIPGDTKKQTDKVPSVLEQFGIIRSEITNEGNYVAAAQLKPEELSVAATALKKSIDKETELVDKVKDPVAIQDSPTDTSLAPPISSVDPVTPSETPTTPELPPVVVDPVPVWVGPKIYSNNQSPVIQQNGAFQASDYFYVVAGSQADPVITTTAIDTSVTGPQILTITAIDTQGYSDTVSIPIYVNSQPILSLSTKETTIPIGSTIDLATYVTAEDLEDGVLSSKVTYTTNLDTSVEGIYSVHYTVEDAYGAAATASMKVKVENEAPSISKVNMTIPVFSSFDPDAYLSQVVVKDREYQNVKLTYNETEMAAVDPTKPGGYEVSFTATDSYGKSTTVVGKITVENTPPKIVGVSNKTIYQGESFDPLEGISVIDNEEVLDLSQVVVSGEYDLSTPGEYTIVLSVSDSFIETTESFVLTVLPTKDELDPDQPVEETILEENSTDTNSEEGTALEEAPKGESVGEENISDEEQSTNQIMQEGNADKKMVETINE</sequence>
<evidence type="ECO:0000313" key="4">
    <source>
        <dbReference type="Proteomes" id="UP001241571"/>
    </source>
</evidence>
<evidence type="ECO:0000256" key="1">
    <source>
        <dbReference type="SAM" id="MobiDB-lite"/>
    </source>
</evidence>
<dbReference type="Pfam" id="PF16403">
    <property type="entry name" value="Bact_surface_Ig-like"/>
    <property type="match status" value="1"/>
</dbReference>
<comment type="caution">
    <text evidence="3">The sequence shown here is derived from an EMBL/GenBank/DDBJ whole genome shotgun (WGS) entry which is preliminary data.</text>
</comment>
<dbReference type="InterPro" id="IPR013783">
    <property type="entry name" value="Ig-like_fold"/>
</dbReference>
<evidence type="ECO:0000313" key="3">
    <source>
        <dbReference type="EMBL" id="MDL4937387.1"/>
    </source>
</evidence>
<dbReference type="AlphaFoldDB" id="A0ABD4ZXI0"/>
<feature type="compositionally biased region" description="Basic and acidic residues" evidence="1">
    <location>
        <begin position="556"/>
        <end position="567"/>
    </location>
</feature>
<dbReference type="InterPro" id="IPR032179">
    <property type="entry name" value="Cry22Aa_Ig-like"/>
</dbReference>
<feature type="compositionally biased region" description="Low complexity" evidence="1">
    <location>
        <begin position="161"/>
        <end position="177"/>
    </location>
</feature>
<feature type="compositionally biased region" description="Polar residues" evidence="1">
    <location>
        <begin position="48"/>
        <end position="59"/>
    </location>
</feature>